<evidence type="ECO:0000313" key="2">
    <source>
        <dbReference type="EMBL" id="SEF73004.1"/>
    </source>
</evidence>
<dbReference type="RefSeq" id="WP_104001345.1">
    <property type="nucleotide sequence ID" value="NZ_FNVQ01000001.1"/>
</dbReference>
<keyword evidence="3" id="KW-1185">Reference proteome</keyword>
<accession>A0A1H5UDA9</accession>
<feature type="domain" description="DUF4123" evidence="1">
    <location>
        <begin position="29"/>
        <end position="152"/>
    </location>
</feature>
<dbReference type="OrthoDB" id="8593711at2"/>
<dbReference type="EMBL" id="FNVQ01000001">
    <property type="protein sequence ID" value="SEF73004.1"/>
    <property type="molecule type" value="Genomic_DNA"/>
</dbReference>
<dbReference type="AlphaFoldDB" id="A0A1H5UDA9"/>
<dbReference type="InterPro" id="IPR025391">
    <property type="entry name" value="DUF4123"/>
</dbReference>
<sequence length="265" mass="30165">MELIDHYSDDWITETHTLVEQNLSSQAWVYLLIDASFKHETCLSLVRRLFPTDSWYALYKDSPDTSDHVLAVSPLLIQLNANSLDSLASIARETSGYPMLSLIASSETLETLALRFSTFRVVKVQDSRYILRLADTRRLPQILEVLHQDQRELLTGNMLSWSYIGRDALWHSLPFDQIESAEPNKLVQIEFDDTQTQRLSDMNRIDAVIDGLRRNEPGLFNGLAPPSKRYDWVVKVLDDAQSSASTFATQIQCCRQAALEEGISL</sequence>
<name>A0A1H5UDA9_9GAMM</name>
<dbReference type="Proteomes" id="UP000236745">
    <property type="component" value="Unassembled WGS sequence"/>
</dbReference>
<protein>
    <recommendedName>
        <fullName evidence="1">DUF4123 domain-containing protein</fullName>
    </recommendedName>
</protein>
<organism evidence="2 3">
    <name type="scientific">Marinobacterium lutimaris</name>
    <dbReference type="NCBI Taxonomy" id="568106"/>
    <lineage>
        <taxon>Bacteria</taxon>
        <taxon>Pseudomonadati</taxon>
        <taxon>Pseudomonadota</taxon>
        <taxon>Gammaproteobacteria</taxon>
        <taxon>Oceanospirillales</taxon>
        <taxon>Oceanospirillaceae</taxon>
        <taxon>Marinobacterium</taxon>
    </lineage>
</organism>
<reference evidence="2 3" key="1">
    <citation type="submission" date="2016-10" db="EMBL/GenBank/DDBJ databases">
        <authorList>
            <person name="de Groot N.N."/>
        </authorList>
    </citation>
    <scope>NUCLEOTIDE SEQUENCE [LARGE SCALE GENOMIC DNA]</scope>
    <source>
        <strain evidence="2 3">DSM 22012</strain>
    </source>
</reference>
<evidence type="ECO:0000313" key="3">
    <source>
        <dbReference type="Proteomes" id="UP000236745"/>
    </source>
</evidence>
<dbReference type="Pfam" id="PF13503">
    <property type="entry name" value="DUF4123"/>
    <property type="match status" value="1"/>
</dbReference>
<proteinExistence type="predicted"/>
<gene>
    <name evidence="2" type="ORF">SAMN05444390_101344</name>
</gene>
<evidence type="ECO:0000259" key="1">
    <source>
        <dbReference type="Pfam" id="PF13503"/>
    </source>
</evidence>